<evidence type="ECO:0000256" key="5">
    <source>
        <dbReference type="ARBA" id="ARBA00025265"/>
    </source>
</evidence>
<dbReference type="Pfam" id="PF03776">
    <property type="entry name" value="MinE"/>
    <property type="match status" value="1"/>
</dbReference>
<dbReference type="GO" id="GO:0042802">
    <property type="term" value="F:identical protein binding"/>
    <property type="evidence" value="ECO:0007669"/>
    <property type="project" value="UniProtKB-ARBA"/>
</dbReference>
<dbReference type="InterPro" id="IPR005527">
    <property type="entry name" value="MinE"/>
</dbReference>
<evidence type="ECO:0000256" key="3">
    <source>
        <dbReference type="ARBA" id="ARBA00022618"/>
    </source>
</evidence>
<dbReference type="GO" id="GO:0032955">
    <property type="term" value="P:regulation of division septum assembly"/>
    <property type="evidence" value="ECO:0007669"/>
    <property type="project" value="InterPro"/>
</dbReference>
<feature type="compositionally biased region" description="Low complexity" evidence="7">
    <location>
        <begin position="92"/>
        <end position="117"/>
    </location>
</feature>
<dbReference type="EMBL" id="BJYZ01000006">
    <property type="protein sequence ID" value="GEO37542.1"/>
    <property type="molecule type" value="Genomic_DNA"/>
</dbReference>
<dbReference type="InterPro" id="IPR036707">
    <property type="entry name" value="MinE_sf"/>
</dbReference>
<accession>A0A512DM36</accession>
<dbReference type="OrthoDB" id="9802655at2"/>
<comment type="caution">
    <text evidence="8">The sequence shown here is derived from an EMBL/GenBank/DDBJ whole genome shotgun (WGS) entry which is preliminary data.</text>
</comment>
<dbReference type="GO" id="GO:0051301">
    <property type="term" value="P:cell division"/>
    <property type="evidence" value="ECO:0007669"/>
    <property type="project" value="UniProtKB-KW"/>
</dbReference>
<dbReference type="RefSeq" id="WP_084720576.1">
    <property type="nucleotide sequence ID" value="NZ_BJYZ01000006.1"/>
</dbReference>
<dbReference type="FunFam" id="3.30.1070.10:FF:000001">
    <property type="entry name" value="Cell division topological specificity factor"/>
    <property type="match status" value="1"/>
</dbReference>
<dbReference type="HAMAP" id="MF_00262">
    <property type="entry name" value="MinE"/>
    <property type="match status" value="1"/>
</dbReference>
<evidence type="ECO:0000313" key="8">
    <source>
        <dbReference type="EMBL" id="GEO37542.1"/>
    </source>
</evidence>
<dbReference type="Proteomes" id="UP000321523">
    <property type="component" value="Unassembled WGS sequence"/>
</dbReference>
<feature type="region of interest" description="Disordered" evidence="7">
    <location>
        <begin position="77"/>
        <end position="117"/>
    </location>
</feature>
<evidence type="ECO:0000256" key="4">
    <source>
        <dbReference type="ARBA" id="ARBA00023306"/>
    </source>
</evidence>
<proteinExistence type="inferred from homology"/>
<comment type="function">
    <text evidence="5 6">Prevents the cell division inhibition by proteins MinC and MinD at internal division sites while permitting inhibition at polar sites. This ensures cell division at the proper site by restricting the formation of a division septum at the midpoint of the long axis of the cell.</text>
</comment>
<organism evidence="8 9">
    <name type="scientific">Skermanella aerolata</name>
    <dbReference type="NCBI Taxonomy" id="393310"/>
    <lineage>
        <taxon>Bacteria</taxon>
        <taxon>Pseudomonadati</taxon>
        <taxon>Pseudomonadota</taxon>
        <taxon>Alphaproteobacteria</taxon>
        <taxon>Rhodospirillales</taxon>
        <taxon>Azospirillaceae</taxon>
        <taxon>Skermanella</taxon>
    </lineage>
</organism>
<name>A0A512DM36_9PROT</name>
<keyword evidence="9" id="KW-1185">Reference proteome</keyword>
<reference evidence="8 9" key="1">
    <citation type="submission" date="2019-07" db="EMBL/GenBank/DDBJ databases">
        <title>Whole genome shotgun sequence of Skermanella aerolata NBRC 106429.</title>
        <authorList>
            <person name="Hosoyama A."/>
            <person name="Uohara A."/>
            <person name="Ohji S."/>
            <person name="Ichikawa N."/>
        </authorList>
    </citation>
    <scope>NUCLEOTIDE SEQUENCE [LARGE SCALE GENOMIC DNA]</scope>
    <source>
        <strain evidence="8 9">NBRC 106429</strain>
    </source>
</reference>
<evidence type="ECO:0000313" key="9">
    <source>
        <dbReference type="Proteomes" id="UP000321523"/>
    </source>
</evidence>
<evidence type="ECO:0000256" key="7">
    <source>
        <dbReference type="SAM" id="MobiDB-lite"/>
    </source>
</evidence>
<evidence type="ECO:0000256" key="6">
    <source>
        <dbReference type="HAMAP-Rule" id="MF_00262"/>
    </source>
</evidence>
<comment type="similarity">
    <text evidence="1 6">Belongs to the MinE family.</text>
</comment>
<sequence>MSIFNFFRQAPRKSVAEEAKERLQIVLAHERAAGSSPDYLPILQRELLAVIAKYVQIDEKKVEVSFERGGDYSTLEVNIELPPPSPDKGVRTRGTATNTAGGDAASAAKAATAAKRA</sequence>
<dbReference type="NCBIfam" id="NF001422">
    <property type="entry name" value="PRK00296.1"/>
    <property type="match status" value="1"/>
</dbReference>
<dbReference type="SUPFAM" id="SSF55229">
    <property type="entry name" value="Cell division protein MinE topological specificity domain"/>
    <property type="match status" value="1"/>
</dbReference>
<dbReference type="NCBIfam" id="TIGR01215">
    <property type="entry name" value="minE"/>
    <property type="match status" value="1"/>
</dbReference>
<evidence type="ECO:0000256" key="1">
    <source>
        <dbReference type="ARBA" id="ARBA00008168"/>
    </source>
</evidence>
<dbReference type="Gene3D" id="3.30.1070.10">
    <property type="entry name" value="Cell division topological specificity factor MinE"/>
    <property type="match status" value="1"/>
</dbReference>
<dbReference type="AlphaFoldDB" id="A0A512DM36"/>
<keyword evidence="4 6" id="KW-0131">Cell cycle</keyword>
<protein>
    <recommendedName>
        <fullName evidence="2 6">Cell division topological specificity factor</fullName>
    </recommendedName>
</protein>
<keyword evidence="3 6" id="KW-0132">Cell division</keyword>
<evidence type="ECO:0000256" key="2">
    <source>
        <dbReference type="ARBA" id="ARBA00020112"/>
    </source>
</evidence>
<gene>
    <name evidence="6" type="primary">minE</name>
    <name evidence="8" type="ORF">SAE02_16900</name>
</gene>